<accession>A0ABN2BYE5</accession>
<dbReference type="PANTHER" id="PTHR38011:SF2">
    <property type="entry name" value="BIFUNCTIONAL DEAMINASE-REDUCTASE DOMAIN PROTEIN"/>
    <property type="match status" value="1"/>
</dbReference>
<protein>
    <submittedName>
        <fullName evidence="2">Dihydrofolate reductase family protein</fullName>
    </submittedName>
</protein>
<organism evidence="2 3">
    <name type="scientific">Kribbella lupini</name>
    <dbReference type="NCBI Taxonomy" id="291602"/>
    <lineage>
        <taxon>Bacteria</taxon>
        <taxon>Bacillati</taxon>
        <taxon>Actinomycetota</taxon>
        <taxon>Actinomycetes</taxon>
        <taxon>Propionibacteriales</taxon>
        <taxon>Kribbellaceae</taxon>
        <taxon>Kribbella</taxon>
    </lineage>
</organism>
<evidence type="ECO:0000313" key="2">
    <source>
        <dbReference type="EMBL" id="GAA1549592.1"/>
    </source>
</evidence>
<dbReference type="InterPro" id="IPR050765">
    <property type="entry name" value="Riboflavin_Biosynth_HTPR"/>
</dbReference>
<dbReference type="Gene3D" id="3.40.430.10">
    <property type="entry name" value="Dihydrofolate Reductase, subunit A"/>
    <property type="match status" value="1"/>
</dbReference>
<reference evidence="2 3" key="1">
    <citation type="journal article" date="2019" name="Int. J. Syst. Evol. Microbiol.">
        <title>The Global Catalogue of Microorganisms (GCM) 10K type strain sequencing project: providing services to taxonomists for standard genome sequencing and annotation.</title>
        <authorList>
            <consortium name="The Broad Institute Genomics Platform"/>
            <consortium name="The Broad Institute Genome Sequencing Center for Infectious Disease"/>
            <person name="Wu L."/>
            <person name="Ma J."/>
        </authorList>
    </citation>
    <scope>NUCLEOTIDE SEQUENCE [LARGE SCALE GENOMIC DNA]</scope>
    <source>
        <strain evidence="2 3">JCM 14303</strain>
    </source>
</reference>
<proteinExistence type="predicted"/>
<gene>
    <name evidence="2" type="ORF">GCM10009741_62130</name>
</gene>
<sequence>MTSNTNRTVVGNISLSLDGRVNGPGGDYDMGWIAPHAVTAGSLAHMIRVTSPATTALLGRKNYEGFGGYWPTVADDPTAPEESRAFSRWLNEVEKVVFSSTAPAAAWQNSRIARTDPVTTVKELRLQDGGDIVVLASSSVIRALLAADELDRLSITLCPELVGGGMQLFDETVPATSWTLTDSTPTDSGALCLLYDRTRTA</sequence>
<dbReference type="InterPro" id="IPR024072">
    <property type="entry name" value="DHFR-like_dom_sf"/>
</dbReference>
<keyword evidence="3" id="KW-1185">Reference proteome</keyword>
<name>A0ABN2BYE5_9ACTN</name>
<dbReference type="EMBL" id="BAAANC010000003">
    <property type="protein sequence ID" value="GAA1549592.1"/>
    <property type="molecule type" value="Genomic_DNA"/>
</dbReference>
<dbReference type="RefSeq" id="WP_344180548.1">
    <property type="nucleotide sequence ID" value="NZ_BAAANC010000003.1"/>
</dbReference>
<comment type="caution">
    <text evidence="2">The sequence shown here is derived from an EMBL/GenBank/DDBJ whole genome shotgun (WGS) entry which is preliminary data.</text>
</comment>
<feature type="domain" description="Bacterial bifunctional deaminase-reductase C-terminal" evidence="1">
    <location>
        <begin position="8"/>
        <end position="190"/>
    </location>
</feature>
<dbReference type="SUPFAM" id="SSF53597">
    <property type="entry name" value="Dihydrofolate reductase-like"/>
    <property type="match status" value="1"/>
</dbReference>
<dbReference type="Pfam" id="PF01872">
    <property type="entry name" value="RibD_C"/>
    <property type="match status" value="1"/>
</dbReference>
<dbReference type="PANTHER" id="PTHR38011">
    <property type="entry name" value="DIHYDROFOLATE REDUCTASE FAMILY PROTEIN (AFU_ORTHOLOGUE AFUA_8G06820)"/>
    <property type="match status" value="1"/>
</dbReference>
<dbReference type="Proteomes" id="UP001500363">
    <property type="component" value="Unassembled WGS sequence"/>
</dbReference>
<evidence type="ECO:0000259" key="1">
    <source>
        <dbReference type="Pfam" id="PF01872"/>
    </source>
</evidence>
<dbReference type="InterPro" id="IPR002734">
    <property type="entry name" value="RibDG_C"/>
</dbReference>
<evidence type="ECO:0000313" key="3">
    <source>
        <dbReference type="Proteomes" id="UP001500363"/>
    </source>
</evidence>